<reference evidence="2" key="1">
    <citation type="journal article" date="2023" name="IScience">
        <title>Live-bearing cockroach genome reveals convergent evolutionary mechanisms linked to viviparity in insects and beyond.</title>
        <authorList>
            <person name="Fouks B."/>
            <person name="Harrison M.C."/>
            <person name="Mikhailova A.A."/>
            <person name="Marchal E."/>
            <person name="English S."/>
            <person name="Carruthers M."/>
            <person name="Jennings E.C."/>
            <person name="Chiamaka E.L."/>
            <person name="Frigard R.A."/>
            <person name="Pippel M."/>
            <person name="Attardo G.M."/>
            <person name="Benoit J.B."/>
            <person name="Bornberg-Bauer E."/>
            <person name="Tobe S.S."/>
        </authorList>
    </citation>
    <scope>NUCLEOTIDE SEQUENCE</scope>
    <source>
        <strain evidence="2">Stay&amp;Tobe</strain>
    </source>
</reference>
<evidence type="ECO:0000313" key="3">
    <source>
        <dbReference type="Proteomes" id="UP001233999"/>
    </source>
</evidence>
<organism evidence="2 3">
    <name type="scientific">Diploptera punctata</name>
    <name type="common">Pacific beetle cockroach</name>
    <dbReference type="NCBI Taxonomy" id="6984"/>
    <lineage>
        <taxon>Eukaryota</taxon>
        <taxon>Metazoa</taxon>
        <taxon>Ecdysozoa</taxon>
        <taxon>Arthropoda</taxon>
        <taxon>Hexapoda</taxon>
        <taxon>Insecta</taxon>
        <taxon>Pterygota</taxon>
        <taxon>Neoptera</taxon>
        <taxon>Polyneoptera</taxon>
        <taxon>Dictyoptera</taxon>
        <taxon>Blattodea</taxon>
        <taxon>Blaberoidea</taxon>
        <taxon>Blaberidae</taxon>
        <taxon>Diplopterinae</taxon>
        <taxon>Diploptera</taxon>
    </lineage>
</organism>
<gene>
    <name evidence="2" type="ORF">L9F63_006780</name>
</gene>
<evidence type="ECO:0000313" key="2">
    <source>
        <dbReference type="EMBL" id="KAJ9576335.1"/>
    </source>
</evidence>
<proteinExistence type="predicted"/>
<accession>A0AAD7Z8Z7</accession>
<feature type="non-terminal residue" evidence="2">
    <location>
        <position position="106"/>
    </location>
</feature>
<keyword evidence="1" id="KW-0812">Transmembrane</keyword>
<feature type="transmembrane region" description="Helical" evidence="1">
    <location>
        <begin position="36"/>
        <end position="55"/>
    </location>
</feature>
<name>A0AAD7Z8Z7_DIPPU</name>
<reference evidence="2" key="2">
    <citation type="submission" date="2023-05" db="EMBL/GenBank/DDBJ databases">
        <authorList>
            <person name="Fouks B."/>
        </authorList>
    </citation>
    <scope>NUCLEOTIDE SEQUENCE</scope>
    <source>
        <strain evidence="2">Stay&amp;Tobe</strain>
        <tissue evidence="2">Testes</tissue>
    </source>
</reference>
<keyword evidence="1" id="KW-1133">Transmembrane helix</keyword>
<dbReference type="AlphaFoldDB" id="A0AAD7Z8Z7"/>
<comment type="caution">
    <text evidence="2">The sequence shown here is derived from an EMBL/GenBank/DDBJ whole genome shotgun (WGS) entry which is preliminary data.</text>
</comment>
<sequence length="106" mass="12070">GIFNLPLGLRENSVNEKWGKKLICPSPWRKDFKSSSWIWVCVLSCVCITVFFKRCSMHFICEKMSSRSPLIVKLAAEMYPCDNGANSSEENVKFTASWKVIAPNMC</sequence>
<keyword evidence="1" id="KW-0472">Membrane</keyword>
<keyword evidence="3" id="KW-1185">Reference proteome</keyword>
<dbReference type="Proteomes" id="UP001233999">
    <property type="component" value="Unassembled WGS sequence"/>
</dbReference>
<dbReference type="EMBL" id="JASPKZ010009799">
    <property type="protein sequence ID" value="KAJ9576335.1"/>
    <property type="molecule type" value="Genomic_DNA"/>
</dbReference>
<protein>
    <submittedName>
        <fullName evidence="2">Uncharacterized protein</fullName>
    </submittedName>
</protein>
<feature type="non-terminal residue" evidence="2">
    <location>
        <position position="1"/>
    </location>
</feature>
<evidence type="ECO:0000256" key="1">
    <source>
        <dbReference type="SAM" id="Phobius"/>
    </source>
</evidence>